<evidence type="ECO:0000313" key="4">
    <source>
        <dbReference type="EMBL" id="KAJ2907047.1"/>
    </source>
</evidence>
<feature type="domain" description="AB hydrolase-1" evidence="3">
    <location>
        <begin position="95"/>
        <end position="251"/>
    </location>
</feature>
<evidence type="ECO:0000256" key="1">
    <source>
        <dbReference type="SAM" id="MobiDB-lite"/>
    </source>
</evidence>
<keyword evidence="5" id="KW-1185">Reference proteome</keyword>
<keyword evidence="2" id="KW-0472">Membrane</keyword>
<feature type="region of interest" description="Disordered" evidence="1">
    <location>
        <begin position="236"/>
        <end position="330"/>
    </location>
</feature>
<dbReference type="AlphaFoldDB" id="A0AAD5RYP4"/>
<dbReference type="Gene3D" id="3.40.50.1820">
    <property type="entry name" value="alpha/beta hydrolase"/>
    <property type="match status" value="1"/>
</dbReference>
<dbReference type="InterPro" id="IPR000073">
    <property type="entry name" value="AB_hydrolase_1"/>
</dbReference>
<dbReference type="Proteomes" id="UP001201980">
    <property type="component" value="Unassembled WGS sequence"/>
</dbReference>
<dbReference type="PANTHER" id="PTHR43798">
    <property type="entry name" value="MONOACYLGLYCEROL LIPASE"/>
    <property type="match status" value="1"/>
</dbReference>
<name>A0AAD5RYP4_9PEZI</name>
<proteinExistence type="predicted"/>
<dbReference type="PANTHER" id="PTHR43798:SF33">
    <property type="entry name" value="HYDROLASE, PUTATIVE (AFU_ORTHOLOGUE AFUA_2G14860)-RELATED"/>
    <property type="match status" value="1"/>
</dbReference>
<dbReference type="GO" id="GO:0016020">
    <property type="term" value="C:membrane"/>
    <property type="evidence" value="ECO:0007669"/>
    <property type="project" value="TreeGrafter"/>
</dbReference>
<evidence type="ECO:0000259" key="3">
    <source>
        <dbReference type="Pfam" id="PF00561"/>
    </source>
</evidence>
<dbReference type="Pfam" id="PF00561">
    <property type="entry name" value="Abhydrolase_1"/>
    <property type="match status" value="1"/>
</dbReference>
<keyword evidence="2" id="KW-1133">Transmembrane helix</keyword>
<dbReference type="PRINTS" id="PR00111">
    <property type="entry name" value="ABHYDROLASE"/>
</dbReference>
<sequence length="475" mass="50458">MDSDNISTTPSLPMIAATAVATTIATLVVGKKYLYPRRDPVILSPLTAVRLGKIPSAVAEDLEHGPDEFPGARDVNTPYGSIRTYEFGPSSGKKILFIHGISTSAMTLTRLANSFVASNHRVLLFDLFGRGFSDTPSDLPHDSRLYLTQILLALASSPLSWMGTNGLAVIGYSMGGALAVSFATTFPHLVESLVLLAPAGLIRSENFGLASRLMFQSGYVPPRLLEAVTRKRLRKPLAGSVKKSNNNGNGSGTGGANAPEVPSSGIKRNPTGPGHVGDEAIAFAEGETLNPPSSSGAPPSSTKISQLPAAQKGSSYPPSSPSPLPSSPYALSSDPLEQAVAKYVHWMLDHHQGFVPAFVGCIASAPLTGQQQLWAKLGDQIRSARPDYFPAGVIVLLGREDQIVDAEDYGEDGKLLLDIGPGRDGDEKVVVDEKLVWQVVGGGHNFPMTNANEALEVIYRKWGVEPPEREDGTTR</sequence>
<dbReference type="EMBL" id="JAKWBI020000005">
    <property type="protein sequence ID" value="KAJ2907047.1"/>
    <property type="molecule type" value="Genomic_DNA"/>
</dbReference>
<gene>
    <name evidence="4" type="ORF">MKZ38_008615</name>
</gene>
<feature type="compositionally biased region" description="Low complexity" evidence="1">
    <location>
        <begin position="291"/>
        <end position="301"/>
    </location>
</feature>
<evidence type="ECO:0000256" key="2">
    <source>
        <dbReference type="SAM" id="Phobius"/>
    </source>
</evidence>
<dbReference type="InterPro" id="IPR029058">
    <property type="entry name" value="AB_hydrolase_fold"/>
</dbReference>
<reference evidence="4" key="1">
    <citation type="submission" date="2022-07" db="EMBL/GenBank/DDBJ databases">
        <title>Draft genome sequence of Zalerion maritima ATCC 34329, a (micro)plastics degrading marine fungus.</title>
        <authorList>
            <person name="Paco A."/>
            <person name="Goncalves M.F.M."/>
            <person name="Rocha-Santos T.A.P."/>
            <person name="Alves A."/>
        </authorList>
    </citation>
    <scope>NUCLEOTIDE SEQUENCE</scope>
    <source>
        <strain evidence="4">ATCC 34329</strain>
    </source>
</reference>
<comment type="caution">
    <text evidence="4">The sequence shown here is derived from an EMBL/GenBank/DDBJ whole genome shotgun (WGS) entry which is preliminary data.</text>
</comment>
<dbReference type="InterPro" id="IPR050266">
    <property type="entry name" value="AB_hydrolase_sf"/>
</dbReference>
<keyword evidence="2" id="KW-0812">Transmembrane</keyword>
<feature type="transmembrane region" description="Helical" evidence="2">
    <location>
        <begin position="12"/>
        <end position="30"/>
    </location>
</feature>
<feature type="transmembrane region" description="Helical" evidence="2">
    <location>
        <begin position="178"/>
        <end position="202"/>
    </location>
</feature>
<accession>A0AAD5RYP4</accession>
<evidence type="ECO:0000313" key="5">
    <source>
        <dbReference type="Proteomes" id="UP001201980"/>
    </source>
</evidence>
<organism evidence="4 5">
    <name type="scientific">Zalerion maritima</name>
    <dbReference type="NCBI Taxonomy" id="339359"/>
    <lineage>
        <taxon>Eukaryota</taxon>
        <taxon>Fungi</taxon>
        <taxon>Dikarya</taxon>
        <taxon>Ascomycota</taxon>
        <taxon>Pezizomycotina</taxon>
        <taxon>Sordariomycetes</taxon>
        <taxon>Lulworthiomycetidae</taxon>
        <taxon>Lulworthiales</taxon>
        <taxon>Lulworthiaceae</taxon>
        <taxon>Zalerion</taxon>
    </lineage>
</organism>
<dbReference type="SUPFAM" id="SSF53474">
    <property type="entry name" value="alpha/beta-Hydrolases"/>
    <property type="match status" value="1"/>
</dbReference>
<protein>
    <recommendedName>
        <fullName evidence="3">AB hydrolase-1 domain-containing protein</fullName>
    </recommendedName>
</protein>